<feature type="compositionally biased region" description="Polar residues" evidence="6">
    <location>
        <begin position="676"/>
        <end position="686"/>
    </location>
</feature>
<reference evidence="8 9" key="1">
    <citation type="submission" date="2023-09" db="EMBL/GenBank/DDBJ databases">
        <title>Multi-omics analysis of a traditional fermented food reveals byproduct-associated fungal strains for waste-to-food upcycling.</title>
        <authorList>
            <consortium name="Lawrence Berkeley National Laboratory"/>
            <person name="Rekdal V.M."/>
            <person name="Villalobos-Escobedo J.M."/>
            <person name="Rodriguez-Valeron N."/>
            <person name="Garcia M.O."/>
            <person name="Vasquez D.P."/>
            <person name="Damayanti I."/>
            <person name="Sorensen P.M."/>
            <person name="Baidoo E.E."/>
            <person name="De Carvalho A.C."/>
            <person name="Riley R."/>
            <person name="Lipzen A."/>
            <person name="He G."/>
            <person name="Yan M."/>
            <person name="Haridas S."/>
            <person name="Daum C."/>
            <person name="Yoshinaga Y."/>
            <person name="Ng V."/>
            <person name="Grigoriev I.V."/>
            <person name="Munk R."/>
            <person name="Nuraida L."/>
            <person name="Wijaya C.H."/>
            <person name="Morales P.-C."/>
            <person name="Keasling J.D."/>
        </authorList>
    </citation>
    <scope>NUCLEOTIDE SEQUENCE [LARGE SCALE GENOMIC DNA]</scope>
    <source>
        <strain evidence="8 9">FGSC 2613</strain>
    </source>
</reference>
<dbReference type="Proteomes" id="UP001451303">
    <property type="component" value="Unassembled WGS sequence"/>
</dbReference>
<dbReference type="Pfam" id="PF04082">
    <property type="entry name" value="Fungal_trans"/>
    <property type="match status" value="1"/>
</dbReference>
<dbReference type="InterPro" id="IPR007219">
    <property type="entry name" value="XnlR_reg_dom"/>
</dbReference>
<evidence type="ECO:0000313" key="8">
    <source>
        <dbReference type="EMBL" id="KAL0476105.1"/>
    </source>
</evidence>
<feature type="region of interest" description="Disordered" evidence="6">
    <location>
        <begin position="85"/>
        <end position="158"/>
    </location>
</feature>
<dbReference type="SUPFAM" id="SSF57701">
    <property type="entry name" value="Zn2/Cys6 DNA-binding domain"/>
    <property type="match status" value="1"/>
</dbReference>
<dbReference type="InterPro" id="IPR001138">
    <property type="entry name" value="Zn2Cys6_DnaBD"/>
</dbReference>
<feature type="compositionally biased region" description="Basic and acidic residues" evidence="6">
    <location>
        <begin position="122"/>
        <end position="141"/>
    </location>
</feature>
<dbReference type="PANTHER" id="PTHR47338">
    <property type="entry name" value="ZN(II)2CYS6 TRANSCRIPTION FACTOR (EUROFUNG)-RELATED"/>
    <property type="match status" value="1"/>
</dbReference>
<sequence length="950" mass="102959">MSLPRPQVGIERLPARRLSNEPRESMNCKSCRKRKIKCNRLRPACEACQIFQCPCIYDAIPKKRGPKTDVLEALLKRVDGLEAKLKEKGESETPAVPETPYVVADSLSPTTSTSTSTNQREQIPKDGPLESPRPHDSKELHQSPSQAQNVEQQSIPMPEVQPTVLYDTYLTRFHAKPFHILDESTFRQRLQLHQVPNYLLHAVCAVAARYTPHPKGYQSAIKLSEDYAARSRSELDTDEPSVDALQALLLLITAFIAAGKGKKAYMLLTNAIGMAMALELHREMDIDARVTPIERETRRRLFWSCYLLDRSMVSGSKRPSLIRDKTILLRLPSWSPSPAALPVEGDFFQSGSNSQYFYGSGKRSRGSNGLLIDITRILGNTNQYLASGGAKGDSHFPWHSLSSLSKIRQDLDVWASGTEDAFSSLHSLFGHTDSTVLVLSKLIYHLVHCLIYRPFLPIDLSELAGSGQHQSWQIEATNMCFLHANAIAELVELGKRMASIEWPAFVGYCVCTAGTVHVHGVHYSRHGIMGEMNVFSSSPELLSREMQQLSELRYSWASVQHQRETLQSIYDAHAELVKSVANNSIRYSPVFHLEDFFDRYANIGGPGGQSFSFDAANLSLVDVIVDFTTDTYPGHDLYAPRQAGNVAGESALSRPNLKRKNTAPSGRKRPDIKSLLSISGNGNFSTGLPAPSHPHTATFPLSSLGALHPSPGGIPHTPSLAQQHDIQHDRAQFHSMLLGSPIHTNIVPSTNNFSSLAPSSNNHPRSHSMSLGQGISSFSSNLPNSPFSSPQQLNFSNLQVQQQQRPSTPTSTNHHHFDPMFGDLPTNAFSSPSQLLWNPDDDTHQNPAGAGSTGDNKPTPRSDMGSSSTEEKDPFLSLLEQLAENEMLLGGGDGGPGSDSDGLDFFLGTTAGTGGLGSGSGSGGGSGGGSGNGGGDGSGDGSGNGGGSGG</sequence>
<evidence type="ECO:0000256" key="2">
    <source>
        <dbReference type="ARBA" id="ARBA00022723"/>
    </source>
</evidence>
<dbReference type="PANTHER" id="PTHR47338:SF4">
    <property type="entry name" value="ZN(II)2CYS6 TRANSCRIPTION FACTOR (EUROFUNG)"/>
    <property type="match status" value="1"/>
</dbReference>
<feature type="region of interest" description="Disordered" evidence="6">
    <location>
        <begin position="887"/>
        <end position="950"/>
    </location>
</feature>
<protein>
    <submittedName>
        <fullName evidence="8">Fungal-specific transcription factor domain-containing protein</fullName>
    </submittedName>
</protein>
<gene>
    <name evidence="8" type="ORF">QR685DRAFT_431861</name>
</gene>
<feature type="compositionally biased region" description="Polar residues" evidence="6">
    <location>
        <begin position="142"/>
        <end position="155"/>
    </location>
</feature>
<evidence type="ECO:0000259" key="7">
    <source>
        <dbReference type="PROSITE" id="PS50048"/>
    </source>
</evidence>
<dbReference type="Pfam" id="PF00172">
    <property type="entry name" value="Zn_clus"/>
    <property type="match status" value="1"/>
</dbReference>
<dbReference type="CDD" id="cd00067">
    <property type="entry name" value="GAL4"/>
    <property type="match status" value="1"/>
</dbReference>
<dbReference type="EMBL" id="JAVLET010000001">
    <property type="protein sequence ID" value="KAL0476105.1"/>
    <property type="molecule type" value="Genomic_DNA"/>
</dbReference>
<dbReference type="SMART" id="SM00066">
    <property type="entry name" value="GAL4"/>
    <property type="match status" value="1"/>
</dbReference>
<feature type="compositionally biased region" description="Low complexity" evidence="6">
    <location>
        <begin position="106"/>
        <end position="117"/>
    </location>
</feature>
<evidence type="ECO:0000313" key="9">
    <source>
        <dbReference type="Proteomes" id="UP001451303"/>
    </source>
</evidence>
<dbReference type="InterPro" id="IPR050815">
    <property type="entry name" value="TF_fung"/>
</dbReference>
<organism evidence="8 9">
    <name type="scientific">Neurospora intermedia</name>
    <dbReference type="NCBI Taxonomy" id="5142"/>
    <lineage>
        <taxon>Eukaryota</taxon>
        <taxon>Fungi</taxon>
        <taxon>Dikarya</taxon>
        <taxon>Ascomycota</taxon>
        <taxon>Pezizomycotina</taxon>
        <taxon>Sordariomycetes</taxon>
        <taxon>Sordariomycetidae</taxon>
        <taxon>Sordariales</taxon>
        <taxon>Sordariaceae</taxon>
        <taxon>Neurospora</taxon>
    </lineage>
</organism>
<feature type="compositionally biased region" description="Gly residues" evidence="6">
    <location>
        <begin position="911"/>
        <end position="950"/>
    </location>
</feature>
<evidence type="ECO:0000256" key="6">
    <source>
        <dbReference type="SAM" id="MobiDB-lite"/>
    </source>
</evidence>
<evidence type="ECO:0000256" key="5">
    <source>
        <dbReference type="ARBA" id="ARBA00023242"/>
    </source>
</evidence>
<feature type="compositionally biased region" description="Low complexity" evidence="6">
    <location>
        <begin position="776"/>
        <end position="804"/>
    </location>
</feature>
<dbReference type="InterPro" id="IPR036864">
    <property type="entry name" value="Zn2-C6_fun-type_DNA-bd_sf"/>
</dbReference>
<keyword evidence="3" id="KW-0805">Transcription regulation</keyword>
<dbReference type="CDD" id="cd12148">
    <property type="entry name" value="fungal_TF_MHR"/>
    <property type="match status" value="1"/>
</dbReference>
<keyword evidence="4" id="KW-0804">Transcription</keyword>
<accession>A0ABR3DTU6</accession>
<dbReference type="SMART" id="SM00906">
    <property type="entry name" value="Fungal_trans"/>
    <property type="match status" value="1"/>
</dbReference>
<feature type="compositionally biased region" description="Polar residues" evidence="6">
    <location>
        <begin position="753"/>
        <end position="775"/>
    </location>
</feature>
<evidence type="ECO:0000256" key="4">
    <source>
        <dbReference type="ARBA" id="ARBA00023163"/>
    </source>
</evidence>
<dbReference type="Gene3D" id="4.10.240.10">
    <property type="entry name" value="Zn(2)-C6 fungal-type DNA-binding domain"/>
    <property type="match status" value="1"/>
</dbReference>
<keyword evidence="5" id="KW-0539">Nucleus</keyword>
<dbReference type="PROSITE" id="PS50048">
    <property type="entry name" value="ZN2_CY6_FUNGAL_2"/>
    <property type="match status" value="1"/>
</dbReference>
<feature type="domain" description="Zn(2)-C6 fungal-type" evidence="7">
    <location>
        <begin position="27"/>
        <end position="57"/>
    </location>
</feature>
<keyword evidence="9" id="KW-1185">Reference proteome</keyword>
<evidence type="ECO:0000256" key="1">
    <source>
        <dbReference type="ARBA" id="ARBA00004123"/>
    </source>
</evidence>
<comment type="caution">
    <text evidence="8">The sequence shown here is derived from an EMBL/GenBank/DDBJ whole genome shotgun (WGS) entry which is preliminary data.</text>
</comment>
<feature type="region of interest" description="Disordered" evidence="6">
    <location>
        <begin position="753"/>
        <end position="873"/>
    </location>
</feature>
<keyword evidence="2" id="KW-0479">Metal-binding</keyword>
<name>A0ABR3DTU6_NEUIN</name>
<feature type="region of interest" description="Disordered" evidence="6">
    <location>
        <begin position="646"/>
        <end position="726"/>
    </location>
</feature>
<evidence type="ECO:0000256" key="3">
    <source>
        <dbReference type="ARBA" id="ARBA00023015"/>
    </source>
</evidence>
<feature type="compositionally biased region" description="Polar residues" evidence="6">
    <location>
        <begin position="827"/>
        <end position="836"/>
    </location>
</feature>
<comment type="subcellular location">
    <subcellularLocation>
        <location evidence="1">Nucleus</location>
    </subcellularLocation>
</comment>
<proteinExistence type="predicted"/>